<dbReference type="PANTHER" id="PTHR43191">
    <property type="entry name" value="RRNA METHYLTRANSFERASE 3"/>
    <property type="match status" value="1"/>
</dbReference>
<evidence type="ECO:0000313" key="6">
    <source>
        <dbReference type="Proteomes" id="UP001500151"/>
    </source>
</evidence>
<dbReference type="InterPro" id="IPR006795">
    <property type="entry name" value="Thiostrepton-R_Mease_TSNR_N"/>
</dbReference>
<dbReference type="InterPro" id="IPR051259">
    <property type="entry name" value="rRNA_Methyltransferase"/>
</dbReference>
<dbReference type="NCBIfam" id="NF000477">
    <property type="entry name" value="NshR_TsnR"/>
    <property type="match status" value="1"/>
</dbReference>
<keyword evidence="2" id="KW-0808">Transferase</keyword>
<evidence type="ECO:0000313" key="5">
    <source>
        <dbReference type="EMBL" id="GAA2638945.1"/>
    </source>
</evidence>
<organism evidence="5 6">
    <name type="scientific">Streptomyces vastus</name>
    <dbReference type="NCBI Taxonomy" id="285451"/>
    <lineage>
        <taxon>Bacteria</taxon>
        <taxon>Bacillati</taxon>
        <taxon>Actinomycetota</taxon>
        <taxon>Actinomycetes</taxon>
        <taxon>Kitasatosporales</taxon>
        <taxon>Streptomycetaceae</taxon>
        <taxon>Streptomyces</taxon>
    </lineage>
</organism>
<dbReference type="InterPro" id="IPR001537">
    <property type="entry name" value="SpoU_MeTrfase"/>
</dbReference>
<dbReference type="GO" id="GO:0032259">
    <property type="term" value="P:methylation"/>
    <property type="evidence" value="ECO:0007669"/>
    <property type="project" value="UniProtKB-KW"/>
</dbReference>
<dbReference type="InterPro" id="IPR029026">
    <property type="entry name" value="tRNA_m1G_MTases_N"/>
</dbReference>
<evidence type="ECO:0000259" key="4">
    <source>
        <dbReference type="Pfam" id="PF04705"/>
    </source>
</evidence>
<dbReference type="EMBL" id="BAAASJ010000036">
    <property type="protein sequence ID" value="GAA2638945.1"/>
    <property type="molecule type" value="Genomic_DNA"/>
</dbReference>
<dbReference type="Gene3D" id="3.30.1330.30">
    <property type="match status" value="1"/>
</dbReference>
<dbReference type="Gene3D" id="3.40.1280.10">
    <property type="match status" value="1"/>
</dbReference>
<evidence type="ECO:0000256" key="2">
    <source>
        <dbReference type="ARBA" id="ARBA00022679"/>
    </source>
</evidence>
<name>A0ABP6DDW9_9ACTN</name>
<keyword evidence="1 5" id="KW-0489">Methyltransferase</keyword>
<gene>
    <name evidence="5" type="ORF">GCM10010307_37850</name>
</gene>
<sequence>MNELATITSLSDPAMQRILDVTKPSRTSIKTVLIEDTEPLMQCLAAGVEFIEVYSSDGIPFPTELLDLCQQRNVPVRLVESSVVNQLFKGERKAKTFGIARVPRPARFQDIAERGGDVVVLDGVKIVGNIGAIVRTSLAMGASGIVLVDSDLTSIADRRLLRASRGYVFSLPVVLASREEAAAFVHDSGMPLMAFEAGGELTVKDLGGNQDRLALLFGSEKGGPSELFKKTSATTVSIPMINSTESLNVSVSVGIALHERFQRNIAVSR</sequence>
<dbReference type="RefSeq" id="WP_344391440.1">
    <property type="nucleotide sequence ID" value="NZ_BAAASJ010000036.1"/>
</dbReference>
<dbReference type="CDD" id="cd18108">
    <property type="entry name" value="SpoU-like_NHR"/>
    <property type="match status" value="1"/>
</dbReference>
<feature type="domain" description="Thiostrepton-resistance methylase N-terminal" evidence="4">
    <location>
        <begin position="7"/>
        <end position="114"/>
    </location>
</feature>
<accession>A0ABP6DDW9</accession>
<evidence type="ECO:0000259" key="3">
    <source>
        <dbReference type="Pfam" id="PF00588"/>
    </source>
</evidence>
<evidence type="ECO:0000256" key="1">
    <source>
        <dbReference type="ARBA" id="ARBA00022603"/>
    </source>
</evidence>
<feature type="domain" description="tRNA/rRNA methyltransferase SpoU type" evidence="3">
    <location>
        <begin position="118"/>
        <end position="258"/>
    </location>
</feature>
<dbReference type="PANTHER" id="PTHR43191:SF2">
    <property type="entry name" value="RRNA METHYLTRANSFERASE 3, MITOCHONDRIAL"/>
    <property type="match status" value="1"/>
</dbReference>
<dbReference type="InterPro" id="IPR029064">
    <property type="entry name" value="Ribosomal_eL30-like_sf"/>
</dbReference>
<dbReference type="Pfam" id="PF00588">
    <property type="entry name" value="SpoU_methylase"/>
    <property type="match status" value="1"/>
</dbReference>
<dbReference type="Proteomes" id="UP001500151">
    <property type="component" value="Unassembled WGS sequence"/>
</dbReference>
<dbReference type="GO" id="GO:0008168">
    <property type="term" value="F:methyltransferase activity"/>
    <property type="evidence" value="ECO:0007669"/>
    <property type="project" value="UniProtKB-KW"/>
</dbReference>
<dbReference type="SUPFAM" id="SSF75217">
    <property type="entry name" value="alpha/beta knot"/>
    <property type="match status" value="1"/>
</dbReference>
<protein>
    <submittedName>
        <fullName evidence="5">RNA methyltransferase</fullName>
    </submittedName>
</protein>
<comment type="caution">
    <text evidence="5">The sequence shown here is derived from an EMBL/GenBank/DDBJ whole genome shotgun (WGS) entry which is preliminary data.</text>
</comment>
<dbReference type="Pfam" id="PF04705">
    <property type="entry name" value="TSNR_N"/>
    <property type="match status" value="1"/>
</dbReference>
<reference evidence="6" key="1">
    <citation type="journal article" date="2019" name="Int. J. Syst. Evol. Microbiol.">
        <title>The Global Catalogue of Microorganisms (GCM) 10K type strain sequencing project: providing services to taxonomists for standard genome sequencing and annotation.</title>
        <authorList>
            <consortium name="The Broad Institute Genomics Platform"/>
            <consortium name="The Broad Institute Genome Sequencing Center for Infectious Disease"/>
            <person name="Wu L."/>
            <person name="Ma J."/>
        </authorList>
    </citation>
    <scope>NUCLEOTIDE SEQUENCE [LARGE SCALE GENOMIC DNA]</scope>
    <source>
        <strain evidence="6">JCM 4524</strain>
    </source>
</reference>
<keyword evidence="6" id="KW-1185">Reference proteome</keyword>
<dbReference type="InterPro" id="IPR029028">
    <property type="entry name" value="Alpha/beta_knot_MTases"/>
</dbReference>
<proteinExistence type="predicted"/>